<keyword evidence="2" id="KW-1185">Reference proteome</keyword>
<dbReference type="AlphaFoldDB" id="A0A428PH21"/>
<gene>
    <name evidence="1" type="ORF">CEP54_010935</name>
</gene>
<evidence type="ECO:0000313" key="1">
    <source>
        <dbReference type="EMBL" id="RSL52359.1"/>
    </source>
</evidence>
<comment type="caution">
    <text evidence="1">The sequence shown here is derived from an EMBL/GenBank/DDBJ whole genome shotgun (WGS) entry which is preliminary data.</text>
</comment>
<organism evidence="1 2">
    <name type="scientific">Fusarium duplospermum</name>
    <dbReference type="NCBI Taxonomy" id="1325734"/>
    <lineage>
        <taxon>Eukaryota</taxon>
        <taxon>Fungi</taxon>
        <taxon>Dikarya</taxon>
        <taxon>Ascomycota</taxon>
        <taxon>Pezizomycotina</taxon>
        <taxon>Sordariomycetes</taxon>
        <taxon>Hypocreomycetidae</taxon>
        <taxon>Hypocreales</taxon>
        <taxon>Nectriaceae</taxon>
        <taxon>Fusarium</taxon>
        <taxon>Fusarium solani species complex</taxon>
    </lineage>
</organism>
<evidence type="ECO:0000313" key="2">
    <source>
        <dbReference type="Proteomes" id="UP000288168"/>
    </source>
</evidence>
<dbReference type="Proteomes" id="UP000288168">
    <property type="component" value="Unassembled WGS sequence"/>
</dbReference>
<dbReference type="EMBL" id="NKCI01000136">
    <property type="protein sequence ID" value="RSL52359.1"/>
    <property type="molecule type" value="Genomic_DNA"/>
</dbReference>
<dbReference type="OrthoDB" id="5048414at2759"/>
<reference evidence="1 2" key="1">
    <citation type="submission" date="2017-06" db="EMBL/GenBank/DDBJ databases">
        <title>Comparative genomic analysis of Ambrosia Fusariam Clade fungi.</title>
        <authorList>
            <person name="Stajich J.E."/>
            <person name="Carrillo J."/>
            <person name="Kijimoto T."/>
            <person name="Eskalen A."/>
            <person name="O'Donnell K."/>
            <person name="Kasson M."/>
        </authorList>
    </citation>
    <scope>NUCLEOTIDE SEQUENCE [LARGE SCALE GENOMIC DNA]</scope>
    <source>
        <strain evidence="1 2">NRRL62584</strain>
    </source>
</reference>
<proteinExistence type="predicted"/>
<name>A0A428PH21_9HYPO</name>
<sequence>MVQEGLEVHFLDGYEADDEFEVVDYLSYEEMVDLEWLDHNTAAELFVLFPLGCVAIDQLGRVQPGPHEMGT</sequence>
<protein>
    <submittedName>
        <fullName evidence="1">Uncharacterized protein</fullName>
    </submittedName>
</protein>
<accession>A0A428PH21</accession>